<sequence length="271" mass="30872">MTGLPPIDIAIAYPEPRFPGDVEPGRTSRIALQHLARHDGSHDYAYSWGYTIFRTVYGPGSDEDVAKALDRLAAYAKFFAQKEHACPVVGQGAFDARPNEELWSRYRCELVQDEQTLADASESEVGERFDAWIRQRRRPFTTAYPVPNARFLFCLMLDDESLENILALPEDPRAPANYGGAADEDDEGGEGWIKVISNRMRSEEEEGESGRYWLRVGITDYLWPMWFYPFDPDAMLEEMGWRDAEDGVQNLWGRPTDWFEEMMAAGSGYDG</sequence>
<keyword evidence="2" id="KW-1185">Reference proteome</keyword>
<evidence type="ECO:0000313" key="2">
    <source>
        <dbReference type="Proteomes" id="UP000717696"/>
    </source>
</evidence>
<name>A0A9P9D5Z3_9HYPO</name>
<dbReference type="EMBL" id="JAGMUU010000047">
    <property type="protein sequence ID" value="KAH7113122.1"/>
    <property type="molecule type" value="Genomic_DNA"/>
</dbReference>
<reference evidence="1" key="1">
    <citation type="journal article" date="2021" name="Nat. Commun.">
        <title>Genetic determinants of endophytism in the Arabidopsis root mycobiome.</title>
        <authorList>
            <person name="Mesny F."/>
            <person name="Miyauchi S."/>
            <person name="Thiergart T."/>
            <person name="Pickel B."/>
            <person name="Atanasova L."/>
            <person name="Karlsson M."/>
            <person name="Huettel B."/>
            <person name="Barry K.W."/>
            <person name="Haridas S."/>
            <person name="Chen C."/>
            <person name="Bauer D."/>
            <person name="Andreopoulos W."/>
            <person name="Pangilinan J."/>
            <person name="LaButti K."/>
            <person name="Riley R."/>
            <person name="Lipzen A."/>
            <person name="Clum A."/>
            <person name="Drula E."/>
            <person name="Henrissat B."/>
            <person name="Kohler A."/>
            <person name="Grigoriev I.V."/>
            <person name="Martin F.M."/>
            <person name="Hacquard S."/>
        </authorList>
    </citation>
    <scope>NUCLEOTIDE SEQUENCE</scope>
    <source>
        <strain evidence="1">MPI-CAGE-AT-0021</strain>
    </source>
</reference>
<protein>
    <submittedName>
        <fullName evidence="1">Uncharacterized protein</fullName>
    </submittedName>
</protein>
<dbReference type="Proteomes" id="UP000717696">
    <property type="component" value="Unassembled WGS sequence"/>
</dbReference>
<evidence type="ECO:0000313" key="1">
    <source>
        <dbReference type="EMBL" id="KAH7113122.1"/>
    </source>
</evidence>
<accession>A0A9P9D5Z3</accession>
<comment type="caution">
    <text evidence="1">The sequence shown here is derived from an EMBL/GenBank/DDBJ whole genome shotgun (WGS) entry which is preliminary data.</text>
</comment>
<proteinExistence type="predicted"/>
<dbReference type="OrthoDB" id="6499973at2759"/>
<dbReference type="AlphaFoldDB" id="A0A9P9D5Z3"/>
<organism evidence="1 2">
    <name type="scientific">Dactylonectria estremocensis</name>
    <dbReference type="NCBI Taxonomy" id="1079267"/>
    <lineage>
        <taxon>Eukaryota</taxon>
        <taxon>Fungi</taxon>
        <taxon>Dikarya</taxon>
        <taxon>Ascomycota</taxon>
        <taxon>Pezizomycotina</taxon>
        <taxon>Sordariomycetes</taxon>
        <taxon>Hypocreomycetidae</taxon>
        <taxon>Hypocreales</taxon>
        <taxon>Nectriaceae</taxon>
        <taxon>Dactylonectria</taxon>
    </lineage>
</organism>
<gene>
    <name evidence="1" type="ORF">B0J13DRAFT_574742</name>
</gene>